<dbReference type="Proteomes" id="UP001055811">
    <property type="component" value="Linkage Group LG07"/>
</dbReference>
<proteinExistence type="predicted"/>
<reference evidence="2" key="1">
    <citation type="journal article" date="2022" name="Mol. Ecol. Resour.">
        <title>The genomes of chicory, endive, great burdock and yacon provide insights into Asteraceae palaeo-polyploidization history and plant inulin production.</title>
        <authorList>
            <person name="Fan W."/>
            <person name="Wang S."/>
            <person name="Wang H."/>
            <person name="Wang A."/>
            <person name="Jiang F."/>
            <person name="Liu H."/>
            <person name="Zhao H."/>
            <person name="Xu D."/>
            <person name="Zhang Y."/>
        </authorList>
    </citation>
    <scope>NUCLEOTIDE SEQUENCE [LARGE SCALE GENOMIC DNA]</scope>
    <source>
        <strain evidence="2">cv. Punajuju</strain>
    </source>
</reference>
<name>A0ACB9AEA6_CICIN</name>
<protein>
    <submittedName>
        <fullName evidence="1">Uncharacterized protein</fullName>
    </submittedName>
</protein>
<comment type="caution">
    <text evidence="1">The sequence shown here is derived from an EMBL/GenBank/DDBJ whole genome shotgun (WGS) entry which is preliminary data.</text>
</comment>
<evidence type="ECO:0000313" key="2">
    <source>
        <dbReference type="Proteomes" id="UP001055811"/>
    </source>
</evidence>
<gene>
    <name evidence="1" type="ORF">L2E82_36895</name>
</gene>
<evidence type="ECO:0000313" key="1">
    <source>
        <dbReference type="EMBL" id="KAI3707949.1"/>
    </source>
</evidence>
<dbReference type="EMBL" id="CM042015">
    <property type="protein sequence ID" value="KAI3707949.1"/>
    <property type="molecule type" value="Genomic_DNA"/>
</dbReference>
<organism evidence="1 2">
    <name type="scientific">Cichorium intybus</name>
    <name type="common">Chicory</name>
    <dbReference type="NCBI Taxonomy" id="13427"/>
    <lineage>
        <taxon>Eukaryota</taxon>
        <taxon>Viridiplantae</taxon>
        <taxon>Streptophyta</taxon>
        <taxon>Embryophyta</taxon>
        <taxon>Tracheophyta</taxon>
        <taxon>Spermatophyta</taxon>
        <taxon>Magnoliopsida</taxon>
        <taxon>eudicotyledons</taxon>
        <taxon>Gunneridae</taxon>
        <taxon>Pentapetalae</taxon>
        <taxon>asterids</taxon>
        <taxon>campanulids</taxon>
        <taxon>Asterales</taxon>
        <taxon>Asteraceae</taxon>
        <taxon>Cichorioideae</taxon>
        <taxon>Cichorieae</taxon>
        <taxon>Cichoriinae</taxon>
        <taxon>Cichorium</taxon>
    </lineage>
</organism>
<sequence>MQLKLLRNATQIRHKCKPKLKNNPYATTAKTSPNFNPLPNNSHLPSLSDPISSSNYPSSSSPPPPSCILPSAIAHRKPTKSSQICENPSAIDHRNLVGRKHA</sequence>
<accession>A0ACB9AEA6</accession>
<reference evidence="1 2" key="2">
    <citation type="journal article" date="2022" name="Mol. Ecol. Resour.">
        <title>The genomes of chicory, endive, great burdock and yacon provide insights into Asteraceae paleo-polyploidization history and plant inulin production.</title>
        <authorList>
            <person name="Fan W."/>
            <person name="Wang S."/>
            <person name="Wang H."/>
            <person name="Wang A."/>
            <person name="Jiang F."/>
            <person name="Liu H."/>
            <person name="Zhao H."/>
            <person name="Xu D."/>
            <person name="Zhang Y."/>
        </authorList>
    </citation>
    <scope>NUCLEOTIDE SEQUENCE [LARGE SCALE GENOMIC DNA]</scope>
    <source>
        <strain evidence="2">cv. Punajuju</strain>
        <tissue evidence="1">Leaves</tissue>
    </source>
</reference>
<keyword evidence="2" id="KW-1185">Reference proteome</keyword>